<protein>
    <recommendedName>
        <fullName evidence="2">START domain-containing protein</fullName>
    </recommendedName>
</protein>
<dbReference type="InterPro" id="IPR023393">
    <property type="entry name" value="START-like_dom_sf"/>
</dbReference>
<reference evidence="3 4" key="1">
    <citation type="submission" date="2024-02" db="EMBL/GenBank/DDBJ databases">
        <authorList>
            <person name="Vignale AGUSTIN F."/>
            <person name="Sosa J E."/>
            <person name="Modenutti C."/>
        </authorList>
    </citation>
    <scope>NUCLEOTIDE SEQUENCE [LARGE SCALE GENOMIC DNA]</scope>
</reference>
<dbReference type="PROSITE" id="PS50848">
    <property type="entry name" value="START"/>
    <property type="match status" value="1"/>
</dbReference>
<dbReference type="AlphaFoldDB" id="A0ABC8UCK9"/>
<dbReference type="PANTHER" id="PTHR12136:SF47">
    <property type="entry name" value="ENHANCED DISEASE RESISTANCE PROTEIN (DUF1336)"/>
    <property type="match status" value="1"/>
</dbReference>
<dbReference type="Gene3D" id="3.30.530.20">
    <property type="match status" value="1"/>
</dbReference>
<evidence type="ECO:0000256" key="1">
    <source>
        <dbReference type="SAM" id="SignalP"/>
    </source>
</evidence>
<dbReference type="Proteomes" id="UP001642360">
    <property type="component" value="Unassembled WGS sequence"/>
</dbReference>
<dbReference type="CDD" id="cd00177">
    <property type="entry name" value="START"/>
    <property type="match status" value="1"/>
</dbReference>
<dbReference type="InterPro" id="IPR045096">
    <property type="entry name" value="EDR2-like"/>
</dbReference>
<evidence type="ECO:0000259" key="2">
    <source>
        <dbReference type="PROSITE" id="PS50848"/>
    </source>
</evidence>
<sequence length="110" mass="12701">MLFRACISLVFGWHIAFCVLDIGKGVLVKAVGVIDASADTVFEVVLNLGRHQRYEWDTLTGDLELVDSLNGHYDVVYGTYDPRYLTRWQSKRDFVFSRQWFRGQDGTYSE</sequence>
<feature type="domain" description="START" evidence="2">
    <location>
        <begin position="29"/>
        <end position="110"/>
    </location>
</feature>
<comment type="caution">
    <text evidence="3">The sequence shown here is derived from an EMBL/GenBank/DDBJ whole genome shotgun (WGS) entry which is preliminary data.</text>
</comment>
<feature type="signal peptide" evidence="1">
    <location>
        <begin position="1"/>
        <end position="18"/>
    </location>
</feature>
<feature type="chain" id="PRO_5044809761" description="START domain-containing protein" evidence="1">
    <location>
        <begin position="19"/>
        <end position="110"/>
    </location>
</feature>
<dbReference type="InterPro" id="IPR002913">
    <property type="entry name" value="START_lipid-bd_dom"/>
</dbReference>
<evidence type="ECO:0000313" key="4">
    <source>
        <dbReference type="Proteomes" id="UP001642360"/>
    </source>
</evidence>
<dbReference type="PANTHER" id="PTHR12136">
    <property type="entry name" value="ENHANCED DISEASE RESISTANCE-RELATED"/>
    <property type="match status" value="1"/>
</dbReference>
<accession>A0ABC8UCK9</accession>
<keyword evidence="1" id="KW-0732">Signal</keyword>
<organism evidence="3 4">
    <name type="scientific">Ilex paraguariensis</name>
    <name type="common">yerba mate</name>
    <dbReference type="NCBI Taxonomy" id="185542"/>
    <lineage>
        <taxon>Eukaryota</taxon>
        <taxon>Viridiplantae</taxon>
        <taxon>Streptophyta</taxon>
        <taxon>Embryophyta</taxon>
        <taxon>Tracheophyta</taxon>
        <taxon>Spermatophyta</taxon>
        <taxon>Magnoliopsida</taxon>
        <taxon>eudicotyledons</taxon>
        <taxon>Gunneridae</taxon>
        <taxon>Pentapetalae</taxon>
        <taxon>asterids</taxon>
        <taxon>campanulids</taxon>
        <taxon>Aquifoliales</taxon>
        <taxon>Aquifoliaceae</taxon>
        <taxon>Ilex</taxon>
    </lineage>
</organism>
<name>A0ABC8UCK9_9AQUA</name>
<gene>
    <name evidence="3" type="ORF">ILEXP_LOCUS49403</name>
</gene>
<dbReference type="EMBL" id="CAUOFW020007503">
    <property type="protein sequence ID" value="CAK9179468.1"/>
    <property type="molecule type" value="Genomic_DNA"/>
</dbReference>
<proteinExistence type="predicted"/>
<dbReference type="Pfam" id="PF01852">
    <property type="entry name" value="START"/>
    <property type="match status" value="1"/>
</dbReference>
<dbReference type="SUPFAM" id="SSF55961">
    <property type="entry name" value="Bet v1-like"/>
    <property type="match status" value="1"/>
</dbReference>
<evidence type="ECO:0000313" key="3">
    <source>
        <dbReference type="EMBL" id="CAK9179468.1"/>
    </source>
</evidence>
<keyword evidence="4" id="KW-1185">Reference proteome</keyword>